<protein>
    <submittedName>
        <fullName evidence="6">ABC transporter ATP-binding protein</fullName>
    </submittedName>
</protein>
<keyword evidence="7" id="KW-1185">Reference proteome</keyword>
<dbReference type="RefSeq" id="WP_113895045.1">
    <property type="nucleotide sequence ID" value="NZ_JANJGA010000001.1"/>
</dbReference>
<dbReference type="GO" id="GO:0016887">
    <property type="term" value="F:ATP hydrolysis activity"/>
    <property type="evidence" value="ECO:0007669"/>
    <property type="project" value="InterPro"/>
</dbReference>
<evidence type="ECO:0000313" key="6">
    <source>
        <dbReference type="EMBL" id="RBQ28369.1"/>
    </source>
</evidence>
<organism evidence="6 7">
    <name type="scientific">Aliarcobacter vitoriensis</name>
    <dbReference type="NCBI Taxonomy" id="2011099"/>
    <lineage>
        <taxon>Bacteria</taxon>
        <taxon>Pseudomonadati</taxon>
        <taxon>Campylobacterota</taxon>
        <taxon>Epsilonproteobacteria</taxon>
        <taxon>Campylobacterales</taxon>
        <taxon>Arcobacteraceae</taxon>
        <taxon>Aliarcobacter</taxon>
    </lineage>
</organism>
<keyword evidence="2" id="KW-0813">Transport</keyword>
<dbReference type="InterPro" id="IPR017871">
    <property type="entry name" value="ABC_transporter-like_CS"/>
</dbReference>
<dbReference type="GO" id="GO:0005524">
    <property type="term" value="F:ATP binding"/>
    <property type="evidence" value="ECO:0007669"/>
    <property type="project" value="UniProtKB-KW"/>
</dbReference>
<evidence type="ECO:0000259" key="5">
    <source>
        <dbReference type="PROSITE" id="PS50893"/>
    </source>
</evidence>
<keyword evidence="4 6" id="KW-0067">ATP-binding</keyword>
<comment type="similarity">
    <text evidence="1">Belongs to the ABC transporter superfamily.</text>
</comment>
<proteinExistence type="inferred from homology"/>
<gene>
    <name evidence="6" type="ORF">CRU91_09780</name>
</gene>
<evidence type="ECO:0000256" key="2">
    <source>
        <dbReference type="ARBA" id="ARBA00022448"/>
    </source>
</evidence>
<dbReference type="SUPFAM" id="SSF52540">
    <property type="entry name" value="P-loop containing nucleoside triphosphate hydrolases"/>
    <property type="match status" value="1"/>
</dbReference>
<name>A0A366MS90_9BACT</name>
<evidence type="ECO:0000313" key="7">
    <source>
        <dbReference type="Proteomes" id="UP000252669"/>
    </source>
</evidence>
<dbReference type="CDD" id="cd03255">
    <property type="entry name" value="ABC_MJ0796_LolCDE_FtsE"/>
    <property type="match status" value="1"/>
</dbReference>
<sequence>MSENFKKDTLLASTLLEAKNISHNFDYELFKNINISLHKKESIAIIGTSGSGKSTLLNVLSSLLKPTIGNVVFQSKDIYKLKQNDLLKIRRDDFGIIFQAHYLFRGFSAFENLQIATLLSKNNLDNDLLKALNIEHIINQGVGELSGGQQQRLSIARILMKKPKIIFADEPTGNLDKDTANIVMDSLFDYIKNYDAGLILVTHEHDLAFKCDKVYKLEDFSLREIIK</sequence>
<evidence type="ECO:0000256" key="4">
    <source>
        <dbReference type="ARBA" id="ARBA00022840"/>
    </source>
</evidence>
<evidence type="ECO:0000256" key="1">
    <source>
        <dbReference type="ARBA" id="ARBA00005417"/>
    </source>
</evidence>
<evidence type="ECO:0000256" key="3">
    <source>
        <dbReference type="ARBA" id="ARBA00022741"/>
    </source>
</evidence>
<dbReference type="InterPro" id="IPR027417">
    <property type="entry name" value="P-loop_NTPase"/>
</dbReference>
<dbReference type="SMART" id="SM00382">
    <property type="entry name" value="AAA"/>
    <property type="match status" value="1"/>
</dbReference>
<feature type="domain" description="ABC transporter" evidence="5">
    <location>
        <begin position="10"/>
        <end position="226"/>
    </location>
</feature>
<dbReference type="EMBL" id="PDKB01000017">
    <property type="protein sequence ID" value="RBQ28369.1"/>
    <property type="molecule type" value="Genomic_DNA"/>
</dbReference>
<reference evidence="6 7" key="1">
    <citation type="submission" date="2017-10" db="EMBL/GenBank/DDBJ databases">
        <title>Genomics of the genus Arcobacter.</title>
        <authorList>
            <person name="Perez-Cataluna A."/>
            <person name="Figueras M.J."/>
        </authorList>
    </citation>
    <scope>NUCLEOTIDE SEQUENCE [LARGE SCALE GENOMIC DNA]</scope>
    <source>
        <strain evidence="6 7">CECT 9230</strain>
    </source>
</reference>
<dbReference type="OrthoDB" id="9809450at2"/>
<dbReference type="PROSITE" id="PS50893">
    <property type="entry name" value="ABC_TRANSPORTER_2"/>
    <property type="match status" value="1"/>
</dbReference>
<dbReference type="AlphaFoldDB" id="A0A366MS90"/>
<comment type="caution">
    <text evidence="6">The sequence shown here is derived from an EMBL/GenBank/DDBJ whole genome shotgun (WGS) entry which is preliminary data.</text>
</comment>
<dbReference type="PANTHER" id="PTHR42798">
    <property type="entry name" value="LIPOPROTEIN-RELEASING SYSTEM ATP-BINDING PROTEIN LOLD"/>
    <property type="match status" value="1"/>
</dbReference>
<dbReference type="PANTHER" id="PTHR42798:SF2">
    <property type="entry name" value="ABC TRANSPORTER ATP-BINDING PROTEIN MG467-RELATED"/>
    <property type="match status" value="1"/>
</dbReference>
<dbReference type="Gene3D" id="3.40.50.300">
    <property type="entry name" value="P-loop containing nucleotide triphosphate hydrolases"/>
    <property type="match status" value="1"/>
</dbReference>
<dbReference type="PROSITE" id="PS00211">
    <property type="entry name" value="ABC_TRANSPORTER_1"/>
    <property type="match status" value="1"/>
</dbReference>
<dbReference type="Pfam" id="PF00005">
    <property type="entry name" value="ABC_tran"/>
    <property type="match status" value="1"/>
</dbReference>
<keyword evidence="3" id="KW-0547">Nucleotide-binding</keyword>
<accession>A0A366MS90</accession>
<dbReference type="InterPro" id="IPR003439">
    <property type="entry name" value="ABC_transporter-like_ATP-bd"/>
</dbReference>
<dbReference type="InterPro" id="IPR003593">
    <property type="entry name" value="AAA+_ATPase"/>
</dbReference>
<dbReference type="Proteomes" id="UP000252669">
    <property type="component" value="Unassembled WGS sequence"/>
</dbReference>
<dbReference type="InterPro" id="IPR017911">
    <property type="entry name" value="MacB-like_ATP-bd"/>
</dbReference>